<reference evidence="2" key="1">
    <citation type="submission" date="2018-03" db="EMBL/GenBank/DDBJ databases">
        <title>Genomic analysis of the strain SH-1 isolated from shrimp intestine.</title>
        <authorList>
            <person name="Kim Y.-S."/>
            <person name="Kim S.-E."/>
            <person name="Kim K.-H."/>
        </authorList>
    </citation>
    <scope>NUCLEOTIDE SEQUENCE [LARGE SCALE GENOMIC DNA]</scope>
    <source>
        <strain evidence="2">SH-1</strain>
    </source>
</reference>
<evidence type="ECO:0000313" key="2">
    <source>
        <dbReference type="Proteomes" id="UP000237655"/>
    </source>
</evidence>
<dbReference type="KEGG" id="thas:C6Y53_00285"/>
<protein>
    <submittedName>
        <fullName evidence="1">DUF1028 domain-containing protein</fullName>
    </submittedName>
</protein>
<dbReference type="SUPFAM" id="SSF56235">
    <property type="entry name" value="N-terminal nucleophile aminohydrolases (Ntn hydrolases)"/>
    <property type="match status" value="1"/>
</dbReference>
<dbReference type="AlphaFoldDB" id="A0A2S0MKE0"/>
<organism evidence="1 2">
    <name type="scientific">Pukyongiella litopenaei</name>
    <dbReference type="NCBI Taxonomy" id="2605946"/>
    <lineage>
        <taxon>Bacteria</taxon>
        <taxon>Pseudomonadati</taxon>
        <taxon>Pseudomonadota</taxon>
        <taxon>Alphaproteobacteria</taxon>
        <taxon>Rhodobacterales</taxon>
        <taxon>Paracoccaceae</taxon>
        <taxon>Pukyongiella</taxon>
    </lineage>
</organism>
<dbReference type="Gene3D" id="3.60.20.10">
    <property type="entry name" value="Glutamine Phosphoribosylpyrophosphate, subunit 1, domain 1"/>
    <property type="match status" value="1"/>
</dbReference>
<gene>
    <name evidence="1" type="ORF">C6Y53_00285</name>
</gene>
<name>A0A2S0MKE0_9RHOB</name>
<dbReference type="InterPro" id="IPR029055">
    <property type="entry name" value="Ntn_hydrolases_N"/>
</dbReference>
<dbReference type="RefSeq" id="WP_106470612.1">
    <property type="nucleotide sequence ID" value="NZ_CP027665.1"/>
</dbReference>
<dbReference type="Pfam" id="PF06267">
    <property type="entry name" value="DUF1028"/>
    <property type="match status" value="1"/>
</dbReference>
<dbReference type="PANTHER" id="PTHR39328">
    <property type="entry name" value="BLL2871 PROTEIN"/>
    <property type="match status" value="1"/>
</dbReference>
<accession>A0A2S0MKE0</accession>
<evidence type="ECO:0000313" key="1">
    <source>
        <dbReference type="EMBL" id="AVO36297.1"/>
    </source>
</evidence>
<sequence length="225" mass="23181">MTFSILARDPETGAIGGAAATGSLCVGGWVLRGDLASGMSASQGAAPSTFWGEDVLSLMRGGLGAAAAVERVVAADEGRDFRQLSALDIHDGACTHTGAHTGASNLDEKGHLAFPGGIAAGNMLAGRDVLAALVEGYRAAAGSFDRRLLAALRAARDAGGDFRGLLSAALLVLHPDRPPLTLRIDHHPEDPLGALMALHERATTGDYAGWVRQVPVSTDRTRVPD</sequence>
<dbReference type="InterPro" id="IPR010430">
    <property type="entry name" value="DUF1028"/>
</dbReference>
<keyword evidence="2" id="KW-1185">Reference proteome</keyword>
<dbReference type="EMBL" id="CP027665">
    <property type="protein sequence ID" value="AVO36297.1"/>
    <property type="molecule type" value="Genomic_DNA"/>
</dbReference>
<dbReference type="Proteomes" id="UP000237655">
    <property type="component" value="Chromosome"/>
</dbReference>
<proteinExistence type="predicted"/>
<dbReference type="PANTHER" id="PTHR39328:SF1">
    <property type="entry name" value="BLL2871 PROTEIN"/>
    <property type="match status" value="1"/>
</dbReference>